<evidence type="ECO:0000256" key="7">
    <source>
        <dbReference type="RuleBase" id="RU363032"/>
    </source>
</evidence>
<feature type="transmembrane region" description="Helical" evidence="7">
    <location>
        <begin position="282"/>
        <end position="304"/>
    </location>
</feature>
<feature type="transmembrane region" description="Helical" evidence="7">
    <location>
        <begin position="174"/>
        <end position="200"/>
    </location>
</feature>
<evidence type="ECO:0000256" key="2">
    <source>
        <dbReference type="ARBA" id="ARBA00022448"/>
    </source>
</evidence>
<dbReference type="SUPFAM" id="SSF161098">
    <property type="entry name" value="MetI-like"/>
    <property type="match status" value="1"/>
</dbReference>
<keyword evidence="3" id="KW-1003">Cell membrane</keyword>
<dbReference type="EMBL" id="CP138335">
    <property type="protein sequence ID" value="XBW07292.1"/>
    <property type="molecule type" value="Genomic_DNA"/>
</dbReference>
<name>A0AAU7V512_9ACTO</name>
<sequence>MAKTMQQPAAVDHGRSTERIAKPRKKTKIAPYFLILPAILIVLLALGYPIAWQFYTSTMKYGRAQVFGKPPEFVGLANYQTLFTDPYMWTVVIRSVAFCLIVAVLTMVIGILMALLMRATAKWVRNVLQIALLLAWAMPVVAAMTVWSWLFDWRRGVVNYLLGTTGHNWLQNPLSFFIVAGIIIVWMSVPFVALSVYAGLTQVPNEVLEAAQMDGATPTQQLWQIIIPMVKPVLGIVFLLQIIWDLRVFTQIKMLQDQGSQPNDTNLLGTYIYQLGVGSGDFGMASAVSIFVLALTIALSWTYVRYLMKEEDEA</sequence>
<feature type="transmembrane region" description="Helical" evidence="7">
    <location>
        <begin position="221"/>
        <end position="244"/>
    </location>
</feature>
<keyword evidence="6 7" id="KW-0472">Membrane</keyword>
<dbReference type="CDD" id="cd06261">
    <property type="entry name" value="TM_PBP2"/>
    <property type="match status" value="1"/>
</dbReference>
<dbReference type="PANTHER" id="PTHR43227:SF8">
    <property type="entry name" value="DIACETYLCHITOBIOSE UPTAKE SYSTEM PERMEASE PROTEIN DASB"/>
    <property type="match status" value="1"/>
</dbReference>
<evidence type="ECO:0000259" key="8">
    <source>
        <dbReference type="PROSITE" id="PS50928"/>
    </source>
</evidence>
<feature type="domain" description="ABC transmembrane type-1" evidence="8">
    <location>
        <begin position="92"/>
        <end position="303"/>
    </location>
</feature>
<dbReference type="Pfam" id="PF00528">
    <property type="entry name" value="BPD_transp_1"/>
    <property type="match status" value="1"/>
</dbReference>
<comment type="similarity">
    <text evidence="7">Belongs to the binding-protein-dependent transport system permease family.</text>
</comment>
<dbReference type="Gene3D" id="1.10.3720.10">
    <property type="entry name" value="MetI-like"/>
    <property type="match status" value="1"/>
</dbReference>
<comment type="subcellular location">
    <subcellularLocation>
        <location evidence="1 7">Cell membrane</location>
        <topology evidence="1 7">Multi-pass membrane protein</topology>
    </subcellularLocation>
</comment>
<dbReference type="InterPro" id="IPR035906">
    <property type="entry name" value="MetI-like_sf"/>
</dbReference>
<evidence type="ECO:0000256" key="3">
    <source>
        <dbReference type="ARBA" id="ARBA00022475"/>
    </source>
</evidence>
<dbReference type="PANTHER" id="PTHR43227">
    <property type="entry name" value="BLL4140 PROTEIN"/>
    <property type="match status" value="1"/>
</dbReference>
<dbReference type="RefSeq" id="WP_350257498.1">
    <property type="nucleotide sequence ID" value="NZ_CP138335.1"/>
</dbReference>
<feature type="transmembrane region" description="Helical" evidence="7">
    <location>
        <begin position="29"/>
        <end position="51"/>
    </location>
</feature>
<feature type="transmembrane region" description="Helical" evidence="7">
    <location>
        <begin position="91"/>
        <end position="115"/>
    </location>
</feature>
<evidence type="ECO:0000256" key="5">
    <source>
        <dbReference type="ARBA" id="ARBA00022989"/>
    </source>
</evidence>
<evidence type="ECO:0000256" key="6">
    <source>
        <dbReference type="ARBA" id="ARBA00023136"/>
    </source>
</evidence>
<dbReference type="AlphaFoldDB" id="A0AAU7V512"/>
<dbReference type="InterPro" id="IPR050809">
    <property type="entry name" value="UgpAE/MalFG_permease"/>
</dbReference>
<evidence type="ECO:0000256" key="1">
    <source>
        <dbReference type="ARBA" id="ARBA00004651"/>
    </source>
</evidence>
<keyword evidence="5 7" id="KW-1133">Transmembrane helix</keyword>
<dbReference type="GO" id="GO:0055085">
    <property type="term" value="P:transmembrane transport"/>
    <property type="evidence" value="ECO:0007669"/>
    <property type="project" value="InterPro"/>
</dbReference>
<organism evidence="9">
    <name type="scientific">Scrofimicrobium appendicitidis</name>
    <dbReference type="NCBI Taxonomy" id="3079930"/>
    <lineage>
        <taxon>Bacteria</taxon>
        <taxon>Bacillati</taxon>
        <taxon>Actinomycetota</taxon>
        <taxon>Actinomycetes</taxon>
        <taxon>Actinomycetales</taxon>
        <taxon>Actinomycetaceae</taxon>
        <taxon>Scrofimicrobium</taxon>
    </lineage>
</organism>
<dbReference type="PROSITE" id="PS50928">
    <property type="entry name" value="ABC_TM1"/>
    <property type="match status" value="1"/>
</dbReference>
<dbReference type="InterPro" id="IPR000515">
    <property type="entry name" value="MetI-like"/>
</dbReference>
<gene>
    <name evidence="9" type="ORF">SAC06_06465</name>
</gene>
<keyword evidence="4 7" id="KW-0812">Transmembrane</keyword>
<evidence type="ECO:0000313" key="9">
    <source>
        <dbReference type="EMBL" id="XBW07292.1"/>
    </source>
</evidence>
<protein>
    <submittedName>
        <fullName evidence="9">Sugar ABC transporter permease</fullName>
    </submittedName>
</protein>
<accession>A0AAU7V512</accession>
<evidence type="ECO:0000256" key="4">
    <source>
        <dbReference type="ARBA" id="ARBA00022692"/>
    </source>
</evidence>
<feature type="transmembrane region" description="Helical" evidence="7">
    <location>
        <begin position="127"/>
        <end position="150"/>
    </location>
</feature>
<dbReference type="KEGG" id="sapp:SAC06_06465"/>
<reference evidence="9" key="1">
    <citation type="submission" date="2023-11" db="EMBL/GenBank/DDBJ databases">
        <title>Scrofimicrobium hongkongense sp. nov., isolated from a patient with peritonitis.</title>
        <authorList>
            <person name="Lao H.Y."/>
            <person name="Wong A.Y.P."/>
            <person name="Ng T.L."/>
            <person name="Wong R.Y.L."/>
            <person name="Yau M.C.Y."/>
            <person name="Lam J.Y.W."/>
            <person name="Siu G.K.H."/>
        </authorList>
    </citation>
    <scope>NUCLEOTIDE SEQUENCE</scope>
    <source>
        <strain evidence="9">R131</strain>
    </source>
</reference>
<keyword evidence="2 7" id="KW-0813">Transport</keyword>
<proteinExistence type="inferred from homology"/>
<dbReference type="GO" id="GO:0005886">
    <property type="term" value="C:plasma membrane"/>
    <property type="evidence" value="ECO:0007669"/>
    <property type="project" value="UniProtKB-SubCell"/>
</dbReference>